<keyword evidence="3" id="KW-1185">Reference proteome</keyword>
<keyword evidence="1" id="KW-0812">Transmembrane</keyword>
<feature type="transmembrane region" description="Helical" evidence="1">
    <location>
        <begin position="83"/>
        <end position="102"/>
    </location>
</feature>
<dbReference type="VEuPathDB" id="VectorBase:GPPI041318"/>
<evidence type="ECO:0000313" key="3">
    <source>
        <dbReference type="Proteomes" id="UP000092460"/>
    </source>
</evidence>
<evidence type="ECO:0000256" key="1">
    <source>
        <dbReference type="SAM" id="Phobius"/>
    </source>
</evidence>
<feature type="transmembrane region" description="Helical" evidence="1">
    <location>
        <begin position="49"/>
        <end position="71"/>
    </location>
</feature>
<proteinExistence type="predicted"/>
<keyword evidence="1" id="KW-1133">Transmembrane helix</keyword>
<evidence type="ECO:0000313" key="2">
    <source>
        <dbReference type="EnsemblMetazoa" id="GPPI041318-PA"/>
    </source>
</evidence>
<reference evidence="3" key="1">
    <citation type="submission" date="2015-01" db="EMBL/GenBank/DDBJ databases">
        <authorList>
            <person name="Aksoy S."/>
            <person name="Warren W."/>
            <person name="Wilson R.K."/>
        </authorList>
    </citation>
    <scope>NUCLEOTIDE SEQUENCE [LARGE SCALE GENOMIC DNA]</scope>
    <source>
        <strain evidence="3">IAEA</strain>
    </source>
</reference>
<organism evidence="2 3">
    <name type="scientific">Glossina palpalis gambiensis</name>
    <dbReference type="NCBI Taxonomy" id="67801"/>
    <lineage>
        <taxon>Eukaryota</taxon>
        <taxon>Metazoa</taxon>
        <taxon>Ecdysozoa</taxon>
        <taxon>Arthropoda</taxon>
        <taxon>Hexapoda</taxon>
        <taxon>Insecta</taxon>
        <taxon>Pterygota</taxon>
        <taxon>Neoptera</taxon>
        <taxon>Endopterygota</taxon>
        <taxon>Diptera</taxon>
        <taxon>Brachycera</taxon>
        <taxon>Muscomorpha</taxon>
        <taxon>Hippoboscoidea</taxon>
        <taxon>Glossinidae</taxon>
        <taxon>Glossina</taxon>
    </lineage>
</organism>
<dbReference type="AlphaFoldDB" id="A0A1B0BV18"/>
<sequence length="103" mass="11154">MIVYRNGMEYKARLVSSLIANSISTNGCLAGPTIDLMFPMLLNLHIDAVFNIVAAAAASAAAAAACCYCCYCCHRCFLPFSFLLLLMLFLLSLSLLLLLVLLL</sequence>
<reference evidence="2" key="2">
    <citation type="submission" date="2020-05" db="UniProtKB">
        <authorList>
            <consortium name="EnsemblMetazoa"/>
        </authorList>
    </citation>
    <scope>IDENTIFICATION</scope>
    <source>
        <strain evidence="2">IAEA</strain>
    </source>
</reference>
<dbReference type="EnsemblMetazoa" id="GPPI041318-RA">
    <property type="protein sequence ID" value="GPPI041318-PA"/>
    <property type="gene ID" value="GPPI041318"/>
</dbReference>
<keyword evidence="1" id="KW-0472">Membrane</keyword>
<accession>A0A1B0BV18</accession>
<name>A0A1B0BV18_9MUSC</name>
<dbReference type="Proteomes" id="UP000092460">
    <property type="component" value="Unassembled WGS sequence"/>
</dbReference>
<dbReference type="EMBL" id="JXJN01021033">
    <property type="status" value="NOT_ANNOTATED_CDS"/>
    <property type="molecule type" value="Genomic_DNA"/>
</dbReference>
<protein>
    <submittedName>
        <fullName evidence="2">Uncharacterized protein</fullName>
    </submittedName>
</protein>